<sequence>MFDKEGGTTVRNSIAVRRKQRQLSQAEVAVLTNVTRQTINAIENDKYDPSLTLAFELAACLGTTVDELFDFRGKRE</sequence>
<dbReference type="PROSITE" id="PS50943">
    <property type="entry name" value="HTH_CROC1"/>
    <property type="match status" value="1"/>
</dbReference>
<keyword evidence="4" id="KW-1185">Reference proteome</keyword>
<dbReference type="Pfam" id="PF01381">
    <property type="entry name" value="HTH_3"/>
    <property type="match status" value="1"/>
</dbReference>
<proteinExistence type="predicted"/>
<comment type="caution">
    <text evidence="3">The sequence shown here is derived from an EMBL/GenBank/DDBJ whole genome shotgun (WGS) entry which is preliminary data.</text>
</comment>
<dbReference type="InterPro" id="IPR010982">
    <property type="entry name" value="Lambda_DNA-bd_dom_sf"/>
</dbReference>
<feature type="domain" description="HTH cro/C1-type" evidence="2">
    <location>
        <begin position="14"/>
        <end position="68"/>
    </location>
</feature>
<dbReference type="Proteomes" id="UP000283633">
    <property type="component" value="Unassembled WGS sequence"/>
</dbReference>
<gene>
    <name evidence="3" type="ORF">D1831_07195</name>
</gene>
<dbReference type="PANTHER" id="PTHR46558:SF4">
    <property type="entry name" value="DNA-BIDING PHAGE PROTEIN"/>
    <property type="match status" value="1"/>
</dbReference>
<evidence type="ECO:0000256" key="1">
    <source>
        <dbReference type="ARBA" id="ARBA00023125"/>
    </source>
</evidence>
<dbReference type="AlphaFoldDB" id="A0A426D784"/>
<reference evidence="3 4" key="1">
    <citation type="submission" date="2018-08" db="EMBL/GenBank/DDBJ databases">
        <title>Genome Lactobacillus garii FI11369.</title>
        <authorList>
            <person name="Diaz M."/>
            <person name="Narbad A."/>
        </authorList>
    </citation>
    <scope>NUCLEOTIDE SEQUENCE [LARGE SCALE GENOMIC DNA]</scope>
    <source>
        <strain evidence="3 4">FI11369</strain>
    </source>
</reference>
<dbReference type="SMART" id="SM00530">
    <property type="entry name" value="HTH_XRE"/>
    <property type="match status" value="1"/>
</dbReference>
<evidence type="ECO:0000313" key="3">
    <source>
        <dbReference type="EMBL" id="RRK10443.1"/>
    </source>
</evidence>
<dbReference type="PANTHER" id="PTHR46558">
    <property type="entry name" value="TRACRIPTIONAL REGULATORY PROTEIN-RELATED-RELATED"/>
    <property type="match status" value="1"/>
</dbReference>
<protein>
    <submittedName>
        <fullName evidence="3">Transcriptional regulator</fullName>
    </submittedName>
</protein>
<dbReference type="Gene3D" id="1.10.260.40">
    <property type="entry name" value="lambda repressor-like DNA-binding domains"/>
    <property type="match status" value="1"/>
</dbReference>
<dbReference type="EMBL" id="QWZQ01000020">
    <property type="protein sequence ID" value="RRK10443.1"/>
    <property type="molecule type" value="Genomic_DNA"/>
</dbReference>
<organism evidence="3 4">
    <name type="scientific">Lactiplantibacillus garii</name>
    <dbReference type="NCBI Taxonomy" id="2306423"/>
    <lineage>
        <taxon>Bacteria</taxon>
        <taxon>Bacillati</taxon>
        <taxon>Bacillota</taxon>
        <taxon>Bacilli</taxon>
        <taxon>Lactobacillales</taxon>
        <taxon>Lactobacillaceae</taxon>
        <taxon>Lactiplantibacillus</taxon>
    </lineage>
</organism>
<evidence type="ECO:0000313" key="4">
    <source>
        <dbReference type="Proteomes" id="UP000283633"/>
    </source>
</evidence>
<name>A0A426D784_9LACO</name>
<dbReference type="CDD" id="cd00093">
    <property type="entry name" value="HTH_XRE"/>
    <property type="match status" value="1"/>
</dbReference>
<dbReference type="SUPFAM" id="SSF47413">
    <property type="entry name" value="lambda repressor-like DNA-binding domains"/>
    <property type="match status" value="1"/>
</dbReference>
<dbReference type="InterPro" id="IPR001387">
    <property type="entry name" value="Cro/C1-type_HTH"/>
</dbReference>
<dbReference type="OrthoDB" id="6386941at2"/>
<evidence type="ECO:0000259" key="2">
    <source>
        <dbReference type="PROSITE" id="PS50943"/>
    </source>
</evidence>
<dbReference type="GO" id="GO:0003677">
    <property type="term" value="F:DNA binding"/>
    <property type="evidence" value="ECO:0007669"/>
    <property type="project" value="UniProtKB-KW"/>
</dbReference>
<keyword evidence="1" id="KW-0238">DNA-binding</keyword>
<accession>A0A426D784</accession>